<keyword evidence="2" id="KW-1185">Reference proteome</keyword>
<protein>
    <submittedName>
        <fullName evidence="1">Uncharacterized protein</fullName>
    </submittedName>
</protein>
<reference evidence="1" key="1">
    <citation type="submission" date="2022-11" db="EMBL/GenBank/DDBJ databases">
        <title>beta-Carotene-producing bacterium, Jeongeuplla avenae sp. nov., alleviates the salt stress of Arabidopsis seedlings.</title>
        <authorList>
            <person name="Jiang L."/>
            <person name="Lee J."/>
        </authorList>
    </citation>
    <scope>NUCLEOTIDE SEQUENCE</scope>
    <source>
        <strain evidence="1">DY_R2A_6</strain>
    </source>
</reference>
<sequence>MAETDLTPEEAAADAAIPLYNGAAYDPVTNPGGFEEDGHTVNFIPLTNHVRVIARMVRRLALFALAKAEQTTADKEATAADRVVTGEDRAAAAGSAGDALAQANRAMSAVGQIVSDLDNDPVNRSSVPASLDIFFNEGFKPPRLNVARAVVGTRINRFGASVATPVDALRHQYDAAGRYLGVEVKADDRLSIPVSAEWFNSAEFTLFVEAMVGTESNDRQLISLTDGTSSNRLNVFRRSGAPRQLSLAAMTGGQSVISTTFATMPLTVDGQLIRMAFSTNRTGSRIALNGVSAAQAHTSGRSIASPTFDRMELGNLLQSTAAFWGGQIRQVAVIPRYLDLTSIENMTRLAA</sequence>
<dbReference type="EMBL" id="CP113520">
    <property type="protein sequence ID" value="WAJ29335.1"/>
    <property type="molecule type" value="Genomic_DNA"/>
</dbReference>
<evidence type="ECO:0000313" key="1">
    <source>
        <dbReference type="EMBL" id="WAJ29335.1"/>
    </source>
</evidence>
<accession>A0ACD4NQY6</accession>
<evidence type="ECO:0000313" key="2">
    <source>
        <dbReference type="Proteomes" id="UP001163223"/>
    </source>
</evidence>
<dbReference type="Proteomes" id="UP001163223">
    <property type="component" value="Chromosome"/>
</dbReference>
<proteinExistence type="predicted"/>
<name>A0ACD4NQY6_9HYPH</name>
<gene>
    <name evidence="1" type="ORF">OXU80_03615</name>
</gene>
<organism evidence="1 2">
    <name type="scientific">Antarcticirhabdus aurantiaca</name>
    <dbReference type="NCBI Taxonomy" id="2606717"/>
    <lineage>
        <taxon>Bacteria</taxon>
        <taxon>Pseudomonadati</taxon>
        <taxon>Pseudomonadota</taxon>
        <taxon>Alphaproteobacteria</taxon>
        <taxon>Hyphomicrobiales</taxon>
        <taxon>Aurantimonadaceae</taxon>
        <taxon>Antarcticirhabdus</taxon>
    </lineage>
</organism>